<feature type="domain" description="Rhodanese" evidence="3">
    <location>
        <begin position="170"/>
        <end position="284"/>
    </location>
</feature>
<accession>A0A5A7MJX1</accession>
<evidence type="ECO:0000259" key="3">
    <source>
        <dbReference type="PROSITE" id="PS50206"/>
    </source>
</evidence>
<evidence type="ECO:0000256" key="1">
    <source>
        <dbReference type="ARBA" id="ARBA00022679"/>
    </source>
</evidence>
<dbReference type="RefSeq" id="WP_149357333.1">
    <property type="nucleotide sequence ID" value="NZ_BKBW01000024.1"/>
</dbReference>
<proteinExistence type="predicted"/>
<feature type="domain" description="Rhodanese" evidence="3">
    <location>
        <begin position="23"/>
        <end position="139"/>
    </location>
</feature>
<dbReference type="CDD" id="cd01449">
    <property type="entry name" value="TST_Repeat_2"/>
    <property type="match status" value="1"/>
</dbReference>
<reference evidence="4 5" key="1">
    <citation type="journal article" date="2019" name="Microbiol. Resour. Announc.">
        <title>Draft Genome Sequence of Comamonas testosteroni TA441, a Bacterium That Has a Cryptic Phenol Degradation Gene Cluster.</title>
        <authorList>
            <person name="Arai H."/>
            <person name="Ishii M."/>
        </authorList>
    </citation>
    <scope>NUCLEOTIDE SEQUENCE [LARGE SCALE GENOMIC DNA]</scope>
    <source>
        <strain evidence="4 5">TA441</strain>
    </source>
</reference>
<keyword evidence="1 4" id="KW-0808">Transferase</keyword>
<sequence>MTTYPLISARQLFDAQAAGTPMLILDCSFDLGDPDKGRSAFLEEHVAGAVHVNLNEDLSESEEWGASGGRHPLPRRESFASWVAQLGLSQDMLAVVYDRNRLNFAGRLWWMLRWVGHGNVVVLDGGLQVWKSLGGATEAGEARVHLPGNFELRPPLVRLVDANFVYEQLGSDVHTLIDARAPERYRGEIEPLDAVAGHIPGALNRPFTTNLQEDGRLKDPVLLRAEFELLLGPRLVGTEVIHYCGSGVSAVPNVLAMEVAGLPAASLYAGSWSDWSRREDYPKVRGAI</sequence>
<dbReference type="SMART" id="SM00450">
    <property type="entry name" value="RHOD"/>
    <property type="match status" value="2"/>
</dbReference>
<organism evidence="4 5">
    <name type="scientific">Comamonas testosteroni</name>
    <name type="common">Pseudomonas testosteroni</name>
    <dbReference type="NCBI Taxonomy" id="285"/>
    <lineage>
        <taxon>Bacteria</taxon>
        <taxon>Pseudomonadati</taxon>
        <taxon>Pseudomonadota</taxon>
        <taxon>Betaproteobacteria</taxon>
        <taxon>Burkholderiales</taxon>
        <taxon>Comamonadaceae</taxon>
        <taxon>Comamonas</taxon>
    </lineage>
</organism>
<evidence type="ECO:0000256" key="2">
    <source>
        <dbReference type="ARBA" id="ARBA00022737"/>
    </source>
</evidence>
<name>A0A5A7MJX1_COMTE</name>
<dbReference type="InterPro" id="IPR036873">
    <property type="entry name" value="Rhodanese-like_dom_sf"/>
</dbReference>
<dbReference type="SUPFAM" id="SSF52821">
    <property type="entry name" value="Rhodanese/Cell cycle control phosphatase"/>
    <property type="match status" value="2"/>
</dbReference>
<dbReference type="EMBL" id="BKBW01000024">
    <property type="protein sequence ID" value="GEQ78117.1"/>
    <property type="molecule type" value="Genomic_DNA"/>
</dbReference>
<comment type="caution">
    <text evidence="4">The sequence shown here is derived from an EMBL/GenBank/DDBJ whole genome shotgun (WGS) entry which is preliminary data.</text>
</comment>
<dbReference type="Gene3D" id="3.40.250.10">
    <property type="entry name" value="Rhodanese-like domain"/>
    <property type="match status" value="2"/>
</dbReference>
<dbReference type="InterPro" id="IPR001763">
    <property type="entry name" value="Rhodanese-like_dom"/>
</dbReference>
<dbReference type="PANTHER" id="PTHR11364">
    <property type="entry name" value="THIOSULFATE SULFERTANSFERASE"/>
    <property type="match status" value="1"/>
</dbReference>
<dbReference type="GO" id="GO:0004792">
    <property type="term" value="F:thiosulfate-cyanide sulfurtransferase activity"/>
    <property type="evidence" value="ECO:0007669"/>
    <property type="project" value="TreeGrafter"/>
</dbReference>
<dbReference type="PANTHER" id="PTHR11364:SF27">
    <property type="entry name" value="SULFURTRANSFERASE"/>
    <property type="match status" value="1"/>
</dbReference>
<dbReference type="InterPro" id="IPR045078">
    <property type="entry name" value="TST/MPST-like"/>
</dbReference>
<keyword evidence="2" id="KW-0677">Repeat</keyword>
<evidence type="ECO:0000313" key="4">
    <source>
        <dbReference type="EMBL" id="GEQ78117.1"/>
    </source>
</evidence>
<dbReference type="CDD" id="cd01448">
    <property type="entry name" value="TST_Repeat_1"/>
    <property type="match status" value="1"/>
</dbReference>
<gene>
    <name evidence="4" type="ORF">CTTA_5122</name>
</gene>
<protein>
    <submittedName>
        <fullName evidence="4">Sulfurtransferase</fullName>
    </submittedName>
</protein>
<evidence type="ECO:0000313" key="5">
    <source>
        <dbReference type="Proteomes" id="UP000323105"/>
    </source>
</evidence>
<dbReference type="Proteomes" id="UP000323105">
    <property type="component" value="Unassembled WGS sequence"/>
</dbReference>
<dbReference type="AlphaFoldDB" id="A0A5A7MJX1"/>
<dbReference type="PROSITE" id="PS50206">
    <property type="entry name" value="RHODANESE_3"/>
    <property type="match status" value="2"/>
</dbReference>
<dbReference type="Pfam" id="PF00581">
    <property type="entry name" value="Rhodanese"/>
    <property type="match status" value="2"/>
</dbReference>